<keyword evidence="2" id="KW-0285">Flavoprotein</keyword>
<dbReference type="EMBL" id="JBANMG010000002">
    <property type="protein sequence ID" value="KAK6956074.1"/>
    <property type="molecule type" value="Genomic_DNA"/>
</dbReference>
<organism evidence="5 6">
    <name type="scientific">Daldinia eschscholtzii</name>
    <dbReference type="NCBI Taxonomy" id="292717"/>
    <lineage>
        <taxon>Eukaryota</taxon>
        <taxon>Fungi</taxon>
        <taxon>Dikarya</taxon>
        <taxon>Ascomycota</taxon>
        <taxon>Pezizomycotina</taxon>
        <taxon>Sordariomycetes</taxon>
        <taxon>Xylariomycetidae</taxon>
        <taxon>Xylariales</taxon>
        <taxon>Hypoxylaceae</taxon>
        <taxon>Daldinia</taxon>
    </lineage>
</organism>
<keyword evidence="6" id="KW-1185">Reference proteome</keyword>
<dbReference type="Gene3D" id="3.50.50.60">
    <property type="entry name" value="FAD/NAD(P)-binding domain"/>
    <property type="match status" value="1"/>
</dbReference>
<dbReference type="GO" id="GO:0044550">
    <property type="term" value="P:secondary metabolite biosynthetic process"/>
    <property type="evidence" value="ECO:0007669"/>
    <property type="project" value="TreeGrafter"/>
</dbReference>
<evidence type="ECO:0000256" key="4">
    <source>
        <dbReference type="ARBA" id="ARBA00023002"/>
    </source>
</evidence>
<name>A0AAX6MUA3_9PEZI</name>
<evidence type="ECO:0000256" key="1">
    <source>
        <dbReference type="ARBA" id="ARBA00007992"/>
    </source>
</evidence>
<protein>
    <recommendedName>
        <fullName evidence="7">FAD/NAD(P)-binding domain-containing protein</fullName>
    </recommendedName>
</protein>
<keyword evidence="3" id="KW-0274">FAD</keyword>
<evidence type="ECO:0000256" key="3">
    <source>
        <dbReference type="ARBA" id="ARBA00022827"/>
    </source>
</evidence>
<evidence type="ECO:0000313" key="6">
    <source>
        <dbReference type="Proteomes" id="UP001369815"/>
    </source>
</evidence>
<reference evidence="5 6" key="1">
    <citation type="journal article" date="2024" name="Front Chem Biol">
        <title>Unveiling the potential of Daldinia eschscholtzii MFLUCC 19-0629 through bioactivity and bioinformatics studies for enhanced sustainable agriculture production.</title>
        <authorList>
            <person name="Brooks S."/>
            <person name="Weaver J.A."/>
            <person name="Klomchit A."/>
            <person name="Alharthi S.A."/>
            <person name="Onlamun T."/>
            <person name="Nurani R."/>
            <person name="Vong T.K."/>
            <person name="Alberti F."/>
            <person name="Greco C."/>
        </authorList>
    </citation>
    <scope>NUCLEOTIDE SEQUENCE [LARGE SCALE GENOMIC DNA]</scope>
    <source>
        <strain evidence="5">MFLUCC 19-0629</strain>
    </source>
</reference>
<evidence type="ECO:0000256" key="2">
    <source>
        <dbReference type="ARBA" id="ARBA00022630"/>
    </source>
</evidence>
<proteinExistence type="inferred from homology"/>
<evidence type="ECO:0008006" key="7">
    <source>
        <dbReference type="Google" id="ProtNLM"/>
    </source>
</evidence>
<comment type="similarity">
    <text evidence="1">Belongs to the paxM FAD-dependent monooxygenase family.</text>
</comment>
<dbReference type="SUPFAM" id="SSF51905">
    <property type="entry name" value="FAD/NAD(P)-binding domain"/>
    <property type="match status" value="1"/>
</dbReference>
<dbReference type="PANTHER" id="PTHR46720:SF3">
    <property type="entry name" value="FAD-BINDING DOMAIN-CONTAINING PROTEIN-RELATED"/>
    <property type="match status" value="1"/>
</dbReference>
<comment type="caution">
    <text evidence="5">The sequence shown here is derived from an EMBL/GenBank/DDBJ whole genome shotgun (WGS) entry which is preliminary data.</text>
</comment>
<dbReference type="InterPro" id="IPR051104">
    <property type="entry name" value="FAD_monoxygenase"/>
</dbReference>
<accession>A0AAX6MUA3</accession>
<dbReference type="Proteomes" id="UP001369815">
    <property type="component" value="Unassembled WGS sequence"/>
</dbReference>
<dbReference type="InterPro" id="IPR036188">
    <property type="entry name" value="FAD/NAD-bd_sf"/>
</dbReference>
<dbReference type="PRINTS" id="PR00420">
    <property type="entry name" value="RNGMNOXGNASE"/>
</dbReference>
<sequence>MPDTPQGAAFLKGPPLPAMESRITNDLSHELSHQVAIIGGGLAGAAVLRGLLRYPHIAVDMYESRPTFRDEGPGLVFSTRALHILAAIDPELEHCLDRAGAVLTTSETRVATGPDVGRKIEINGFGGNCKKNVSRQAFLAEMLGCVPPHMMHPSTRISSVTEQPSGQGLLLTFADGSEREYDIVIGADGTHGFTRQLVLGNDESLVRPYSTGFWSLPIKVPLRRAQQLMGSQSLDPRNPRHMGWIGDGTAIIYDLLDNGNEVQILVFGKAGDFREDDGLSEPSWAKLFTPDEFREMFSSNRVPVCQGTIDVSHNCPTKSFMPRLTSSKLILSVYTVQVAALCLLEHQPAPTYVTENICLIGDSAHSMLPFQDASISVSIEEALILSTLLGRLPSKAAIPAALRAFDQVCRPRAEQAARLSAETGLLITGRAPGIGLNADLLQQNLNHKFDFLLNVDIETNRATAVMIMDQLLGVGASWP</sequence>
<dbReference type="GO" id="GO:0016491">
    <property type="term" value="F:oxidoreductase activity"/>
    <property type="evidence" value="ECO:0007669"/>
    <property type="project" value="UniProtKB-KW"/>
</dbReference>
<dbReference type="PANTHER" id="PTHR46720">
    <property type="entry name" value="HYDROXYLASE, PUTATIVE (AFU_ORTHOLOGUE AFUA_3G01460)-RELATED"/>
    <property type="match status" value="1"/>
</dbReference>
<gene>
    <name evidence="5" type="ORF">Daesc_001344</name>
</gene>
<evidence type="ECO:0000313" key="5">
    <source>
        <dbReference type="EMBL" id="KAK6956074.1"/>
    </source>
</evidence>
<dbReference type="AlphaFoldDB" id="A0AAX6MUA3"/>
<keyword evidence="4" id="KW-0560">Oxidoreductase</keyword>